<organism evidence="2 3">
    <name type="scientific">Colletotrichum sublineola</name>
    <name type="common">Sorghum anthracnose fungus</name>
    <dbReference type="NCBI Taxonomy" id="1173701"/>
    <lineage>
        <taxon>Eukaryota</taxon>
        <taxon>Fungi</taxon>
        <taxon>Dikarya</taxon>
        <taxon>Ascomycota</taxon>
        <taxon>Pezizomycotina</taxon>
        <taxon>Sordariomycetes</taxon>
        <taxon>Hypocreomycetidae</taxon>
        <taxon>Glomerellales</taxon>
        <taxon>Glomerellaceae</taxon>
        <taxon>Colletotrichum</taxon>
        <taxon>Colletotrichum graminicola species complex</taxon>
    </lineage>
</organism>
<evidence type="ECO:0000313" key="2">
    <source>
        <dbReference type="EMBL" id="KDN69047.1"/>
    </source>
</evidence>
<accession>A0A066XJF9</accession>
<dbReference type="EMBL" id="JMSE01000570">
    <property type="protein sequence ID" value="KDN69047.1"/>
    <property type="molecule type" value="Genomic_DNA"/>
</dbReference>
<comment type="caution">
    <text evidence="2">The sequence shown here is derived from an EMBL/GenBank/DDBJ whole genome shotgun (WGS) entry which is preliminary data.</text>
</comment>
<dbReference type="AlphaFoldDB" id="A0A066XJF9"/>
<sequence>MRRSPRIGRPLLPLSKAKPTSFRWPSEGPEKEAYKRALPRVAFSPKGMEQPSGLRVPILPVHLGLLHGRQELEDRLGRVRRLLSATFRSQSRSPTPKAEAEPAKLMEVSENAKEKAKKFLLGLSGGLQTWRNSNPLHSWGERTRPSKFFQPHV</sequence>
<feature type="region of interest" description="Disordered" evidence="1">
    <location>
        <begin position="132"/>
        <end position="153"/>
    </location>
</feature>
<keyword evidence="3" id="KW-1185">Reference proteome</keyword>
<feature type="region of interest" description="Disordered" evidence="1">
    <location>
        <begin position="1"/>
        <end position="30"/>
    </location>
</feature>
<evidence type="ECO:0000313" key="3">
    <source>
        <dbReference type="Proteomes" id="UP000027238"/>
    </source>
</evidence>
<evidence type="ECO:0000256" key="1">
    <source>
        <dbReference type="SAM" id="MobiDB-lite"/>
    </source>
</evidence>
<reference evidence="3" key="1">
    <citation type="journal article" date="2014" name="Genome Announc.">
        <title>Draft genome sequence of Colletotrichum sublineola, a destructive pathogen of cultivated sorghum.</title>
        <authorList>
            <person name="Baroncelli R."/>
            <person name="Sanz-Martin J.M."/>
            <person name="Rech G.E."/>
            <person name="Sukno S.A."/>
            <person name="Thon M.R."/>
        </authorList>
    </citation>
    <scope>NUCLEOTIDE SEQUENCE [LARGE SCALE GENOMIC DNA]</scope>
    <source>
        <strain evidence="3">TX430BB</strain>
    </source>
</reference>
<dbReference type="HOGENOM" id="CLU_1713144_0_0_1"/>
<proteinExistence type="predicted"/>
<name>A0A066XJF9_COLSU</name>
<protein>
    <submittedName>
        <fullName evidence="2">Uncharacterized protein</fullName>
    </submittedName>
</protein>
<dbReference type="Proteomes" id="UP000027238">
    <property type="component" value="Unassembled WGS sequence"/>
</dbReference>
<gene>
    <name evidence="2" type="ORF">CSUB01_11782</name>
</gene>